<evidence type="ECO:0000313" key="6">
    <source>
        <dbReference type="EMBL" id="KAL2342383.1"/>
    </source>
</evidence>
<dbReference type="Pfam" id="PF03018">
    <property type="entry name" value="Dirigent"/>
    <property type="match status" value="1"/>
</dbReference>
<keyword evidence="4" id="KW-0052">Apoplast</keyword>
<comment type="caution">
    <text evidence="6">The sequence shown here is derived from an EMBL/GenBank/DDBJ whole genome shotgun (WGS) entry which is preliminary data.</text>
</comment>
<dbReference type="PANTHER" id="PTHR21495">
    <property type="entry name" value="NUCLEOPORIN-RELATED"/>
    <property type="match status" value="1"/>
</dbReference>
<reference evidence="6 7" key="1">
    <citation type="submission" date="2024-08" db="EMBL/GenBank/DDBJ databases">
        <title>Insights into the chromosomal genome structure of Flemingia macrophylla.</title>
        <authorList>
            <person name="Ding Y."/>
            <person name="Zhao Y."/>
            <person name="Bi W."/>
            <person name="Wu M."/>
            <person name="Zhao G."/>
            <person name="Gong Y."/>
            <person name="Li W."/>
            <person name="Zhang P."/>
        </authorList>
    </citation>
    <scope>NUCLEOTIDE SEQUENCE [LARGE SCALE GENOMIC DNA]</scope>
    <source>
        <strain evidence="6">DYQJB</strain>
        <tissue evidence="6">Leaf</tissue>
    </source>
</reference>
<keyword evidence="5" id="KW-0472">Membrane</keyword>
<protein>
    <recommendedName>
        <fullName evidence="4">Dirigent protein</fullName>
    </recommendedName>
</protein>
<sequence length="201" mass="22198">MTSTPEVDMLSSTVQSSELQIYNHCNSTDRTAKWVSAVSLATIAVIILAVLSPVSHEKSQSRPWLDLSLYIQQPRIAASNTHLVAREDAGAFIFRRVVTEGPENTSRVVGKAQGFVIPTEQFQQSALFDVMYVSFDSPHHSGSLSLQAHKIKDRQQFKVIGGTGSFAFARGVALFTITPSTQPPTYHLKLLLQFPKHSPKF</sequence>
<dbReference type="GO" id="GO:0048046">
    <property type="term" value="C:apoplast"/>
    <property type="evidence" value="ECO:0007669"/>
    <property type="project" value="UniProtKB-SubCell"/>
</dbReference>
<dbReference type="InterPro" id="IPR004265">
    <property type="entry name" value="Dirigent"/>
</dbReference>
<dbReference type="InterPro" id="IPR044859">
    <property type="entry name" value="Allene_oxi_cyc_Dirigent"/>
</dbReference>
<dbReference type="GO" id="GO:0009699">
    <property type="term" value="P:phenylpropanoid biosynthetic process"/>
    <property type="evidence" value="ECO:0007669"/>
    <property type="project" value="UniProtKB-ARBA"/>
</dbReference>
<evidence type="ECO:0000256" key="5">
    <source>
        <dbReference type="SAM" id="Phobius"/>
    </source>
</evidence>
<evidence type="ECO:0000256" key="1">
    <source>
        <dbReference type="ARBA" id="ARBA00010746"/>
    </source>
</evidence>
<keyword evidence="5" id="KW-1133">Transmembrane helix</keyword>
<evidence type="ECO:0000256" key="4">
    <source>
        <dbReference type="RuleBase" id="RU363099"/>
    </source>
</evidence>
<dbReference type="Gene3D" id="2.40.480.10">
    <property type="entry name" value="Allene oxide cyclase-like"/>
    <property type="match status" value="1"/>
</dbReference>
<comment type="subunit">
    <text evidence="2 4">Homodimer.</text>
</comment>
<organism evidence="6 7">
    <name type="scientific">Flemingia macrophylla</name>
    <dbReference type="NCBI Taxonomy" id="520843"/>
    <lineage>
        <taxon>Eukaryota</taxon>
        <taxon>Viridiplantae</taxon>
        <taxon>Streptophyta</taxon>
        <taxon>Embryophyta</taxon>
        <taxon>Tracheophyta</taxon>
        <taxon>Spermatophyta</taxon>
        <taxon>Magnoliopsida</taxon>
        <taxon>eudicotyledons</taxon>
        <taxon>Gunneridae</taxon>
        <taxon>Pentapetalae</taxon>
        <taxon>rosids</taxon>
        <taxon>fabids</taxon>
        <taxon>Fabales</taxon>
        <taxon>Fabaceae</taxon>
        <taxon>Papilionoideae</taxon>
        <taxon>50 kb inversion clade</taxon>
        <taxon>NPAAA clade</taxon>
        <taxon>indigoferoid/millettioid clade</taxon>
        <taxon>Phaseoleae</taxon>
        <taxon>Flemingia</taxon>
    </lineage>
</organism>
<evidence type="ECO:0000313" key="7">
    <source>
        <dbReference type="Proteomes" id="UP001603857"/>
    </source>
</evidence>
<comment type="similarity">
    <text evidence="1 4">Belongs to the plant dirigent protein family.</text>
</comment>
<gene>
    <name evidence="6" type="ORF">Fmac_003668</name>
</gene>
<keyword evidence="7" id="KW-1185">Reference proteome</keyword>
<comment type="function">
    <text evidence="4">Dirigent proteins impart stereoselectivity on the phenoxy radical-coupling reaction, yielding optically active lignans from two molecules of coniferyl alcohol in the biosynthesis of lignans, flavonolignans, and alkaloids and thus plays a central role in plant secondary metabolism.</text>
</comment>
<dbReference type="Proteomes" id="UP001603857">
    <property type="component" value="Unassembled WGS sequence"/>
</dbReference>
<evidence type="ECO:0000256" key="3">
    <source>
        <dbReference type="ARBA" id="ARBA00022525"/>
    </source>
</evidence>
<proteinExistence type="inferred from homology"/>
<dbReference type="AlphaFoldDB" id="A0ABD1N2Y4"/>
<feature type="transmembrane region" description="Helical" evidence="5">
    <location>
        <begin position="34"/>
        <end position="54"/>
    </location>
</feature>
<comment type="subcellular location">
    <subcellularLocation>
        <location evidence="4">Secreted</location>
        <location evidence="4">Extracellular space</location>
        <location evidence="4">Apoplast</location>
    </subcellularLocation>
</comment>
<accession>A0ABD1N2Y4</accession>
<dbReference type="EMBL" id="JBGMDY010000002">
    <property type="protein sequence ID" value="KAL2342383.1"/>
    <property type="molecule type" value="Genomic_DNA"/>
</dbReference>
<keyword evidence="5" id="KW-0812">Transmembrane</keyword>
<evidence type="ECO:0000256" key="2">
    <source>
        <dbReference type="ARBA" id="ARBA00011738"/>
    </source>
</evidence>
<name>A0ABD1N2Y4_9FABA</name>
<keyword evidence="3 4" id="KW-0964">Secreted</keyword>